<keyword evidence="3" id="KW-0238">DNA-binding</keyword>
<dbReference type="CDD" id="cd17535">
    <property type="entry name" value="REC_NarL-like"/>
    <property type="match status" value="1"/>
</dbReference>
<dbReference type="SMART" id="SM00421">
    <property type="entry name" value="HTH_LUXR"/>
    <property type="match status" value="1"/>
</dbReference>
<dbReference type="GO" id="GO:0006355">
    <property type="term" value="P:regulation of DNA-templated transcription"/>
    <property type="evidence" value="ECO:0007669"/>
    <property type="project" value="InterPro"/>
</dbReference>
<keyword evidence="4" id="KW-0804">Transcription</keyword>
<dbReference type="PANTHER" id="PTHR43214:SF41">
    <property type="entry name" value="NITRATE_NITRITE RESPONSE REGULATOR PROTEIN NARP"/>
    <property type="match status" value="1"/>
</dbReference>
<dbReference type="InterPro" id="IPR016032">
    <property type="entry name" value="Sig_transdc_resp-reg_C-effctor"/>
</dbReference>
<dbReference type="PROSITE" id="PS50043">
    <property type="entry name" value="HTH_LUXR_2"/>
    <property type="match status" value="1"/>
</dbReference>
<dbReference type="SUPFAM" id="SSF52172">
    <property type="entry name" value="CheY-like"/>
    <property type="match status" value="1"/>
</dbReference>
<evidence type="ECO:0000256" key="5">
    <source>
        <dbReference type="PROSITE-ProRule" id="PRU00169"/>
    </source>
</evidence>
<protein>
    <submittedName>
        <fullName evidence="8">LuxR family transcriptional regulator</fullName>
    </submittedName>
</protein>
<dbReference type="EMBL" id="LCYG01000037">
    <property type="protein sequence ID" value="KLK92385.1"/>
    <property type="molecule type" value="Genomic_DNA"/>
</dbReference>
<dbReference type="CDD" id="cd06170">
    <property type="entry name" value="LuxR_C_like"/>
    <property type="match status" value="1"/>
</dbReference>
<keyword evidence="9" id="KW-1185">Reference proteome</keyword>
<dbReference type="AlphaFoldDB" id="A0A0H1RB00"/>
<evidence type="ECO:0000259" key="7">
    <source>
        <dbReference type="PROSITE" id="PS50110"/>
    </source>
</evidence>
<evidence type="ECO:0000256" key="4">
    <source>
        <dbReference type="ARBA" id="ARBA00023163"/>
    </source>
</evidence>
<gene>
    <name evidence="8" type="ORF">AA309_15560</name>
</gene>
<dbReference type="PATRIC" id="fig|1225564.3.peg.4007"/>
<dbReference type="GO" id="GO:0003677">
    <property type="term" value="F:DNA binding"/>
    <property type="evidence" value="ECO:0007669"/>
    <property type="project" value="UniProtKB-KW"/>
</dbReference>
<feature type="domain" description="Response regulatory" evidence="7">
    <location>
        <begin position="3"/>
        <end position="119"/>
    </location>
</feature>
<dbReference type="GO" id="GO:0000160">
    <property type="term" value="P:phosphorelay signal transduction system"/>
    <property type="evidence" value="ECO:0007669"/>
    <property type="project" value="InterPro"/>
</dbReference>
<dbReference type="Proteomes" id="UP000035489">
    <property type="component" value="Unassembled WGS sequence"/>
</dbReference>
<evidence type="ECO:0000256" key="1">
    <source>
        <dbReference type="ARBA" id="ARBA00022553"/>
    </source>
</evidence>
<keyword evidence="1 5" id="KW-0597">Phosphoprotein</keyword>
<keyword evidence="2" id="KW-0805">Transcription regulation</keyword>
<dbReference type="Gene3D" id="3.40.50.2300">
    <property type="match status" value="1"/>
</dbReference>
<evidence type="ECO:0000256" key="3">
    <source>
        <dbReference type="ARBA" id="ARBA00023125"/>
    </source>
</evidence>
<dbReference type="RefSeq" id="WP_047189925.1">
    <property type="nucleotide sequence ID" value="NZ_LCYG01000037.1"/>
</dbReference>
<dbReference type="STRING" id="1225564.AA309_15560"/>
<dbReference type="InterPro" id="IPR000792">
    <property type="entry name" value="Tscrpt_reg_LuxR_C"/>
</dbReference>
<dbReference type="OrthoDB" id="9814495at2"/>
<comment type="caution">
    <text evidence="8">The sequence shown here is derived from an EMBL/GenBank/DDBJ whole genome shotgun (WGS) entry which is preliminary data.</text>
</comment>
<proteinExistence type="predicted"/>
<dbReference type="InterPro" id="IPR001789">
    <property type="entry name" value="Sig_transdc_resp-reg_receiver"/>
</dbReference>
<reference evidence="8 9" key="1">
    <citation type="submission" date="2015-05" db="EMBL/GenBank/DDBJ databases">
        <title>Draft genome sequence of Microvirga vignae strain BR3299, a novel nitrogen fixing bacteria isolated from Brazil semi-aired region.</title>
        <authorList>
            <person name="Zilli J.E."/>
            <person name="Passos S.R."/>
            <person name="Leite J."/>
            <person name="Baldani J.I."/>
            <person name="Xavier G.R."/>
            <person name="Rumjaneck N.G."/>
            <person name="Simoes-Araujo J.L."/>
        </authorList>
    </citation>
    <scope>NUCLEOTIDE SEQUENCE [LARGE SCALE GENOMIC DNA]</scope>
    <source>
        <strain evidence="8 9">BR3299</strain>
    </source>
</reference>
<dbReference type="Pfam" id="PF00072">
    <property type="entry name" value="Response_reg"/>
    <property type="match status" value="1"/>
</dbReference>
<name>A0A0H1RB00_9HYPH</name>
<evidence type="ECO:0000313" key="9">
    <source>
        <dbReference type="Proteomes" id="UP000035489"/>
    </source>
</evidence>
<dbReference type="PRINTS" id="PR00038">
    <property type="entry name" value="HTHLUXR"/>
</dbReference>
<dbReference type="SUPFAM" id="SSF46894">
    <property type="entry name" value="C-terminal effector domain of the bipartite response regulators"/>
    <property type="match status" value="1"/>
</dbReference>
<accession>A0A0H1RB00</accession>
<organism evidence="8 9">
    <name type="scientific">Microvirga vignae</name>
    <dbReference type="NCBI Taxonomy" id="1225564"/>
    <lineage>
        <taxon>Bacteria</taxon>
        <taxon>Pseudomonadati</taxon>
        <taxon>Pseudomonadota</taxon>
        <taxon>Alphaproteobacteria</taxon>
        <taxon>Hyphomicrobiales</taxon>
        <taxon>Methylobacteriaceae</taxon>
        <taxon>Microvirga</taxon>
    </lineage>
</organism>
<feature type="modified residue" description="4-aspartylphosphate" evidence="5">
    <location>
        <position position="54"/>
    </location>
</feature>
<evidence type="ECO:0000259" key="6">
    <source>
        <dbReference type="PROSITE" id="PS50043"/>
    </source>
</evidence>
<sequence>MTRILIADDHDVLRTGLRALLETRPGWKVVAEARDGLEALRAAEANKPDILVLDYAMPVMNGVEVARQLRARPRRPEILIFTMHDDDSVLREAVLAGVRGFLLKSDAQGHLLEAIETLARHEAYISGQVSGTLLDALLKPGKLRDGSPLTVRERMVVQLIAEGRTNREICPLLNVGIKTVETHRASAMRKIGATSTADIVRYAIRHHMVEV</sequence>
<dbReference type="PANTHER" id="PTHR43214">
    <property type="entry name" value="TWO-COMPONENT RESPONSE REGULATOR"/>
    <property type="match status" value="1"/>
</dbReference>
<feature type="domain" description="HTH luxR-type" evidence="6">
    <location>
        <begin position="142"/>
        <end position="207"/>
    </location>
</feature>
<dbReference type="InterPro" id="IPR011006">
    <property type="entry name" value="CheY-like_superfamily"/>
</dbReference>
<dbReference type="Pfam" id="PF00196">
    <property type="entry name" value="GerE"/>
    <property type="match status" value="1"/>
</dbReference>
<evidence type="ECO:0000256" key="2">
    <source>
        <dbReference type="ARBA" id="ARBA00023015"/>
    </source>
</evidence>
<dbReference type="PROSITE" id="PS50110">
    <property type="entry name" value="RESPONSE_REGULATORY"/>
    <property type="match status" value="1"/>
</dbReference>
<dbReference type="SMART" id="SM00448">
    <property type="entry name" value="REC"/>
    <property type="match status" value="1"/>
</dbReference>
<dbReference type="InterPro" id="IPR058245">
    <property type="entry name" value="NreC/VraR/RcsB-like_REC"/>
</dbReference>
<dbReference type="InterPro" id="IPR039420">
    <property type="entry name" value="WalR-like"/>
</dbReference>
<evidence type="ECO:0000313" key="8">
    <source>
        <dbReference type="EMBL" id="KLK92385.1"/>
    </source>
</evidence>